<proteinExistence type="predicted"/>
<sequence>MIAPNEIGIRSMTIFNIGQSREREKVPGQIPSFFSGIPVQRPED</sequence>
<dbReference type="AlphaFoldDB" id="V6HE95"/>
<name>V6HE95_9LEPT</name>
<evidence type="ECO:0000313" key="1">
    <source>
        <dbReference type="EMBL" id="EQA37603.1"/>
    </source>
</evidence>
<evidence type="ECO:0000313" key="2">
    <source>
        <dbReference type="Proteomes" id="UP000018719"/>
    </source>
</evidence>
<comment type="caution">
    <text evidence="1">The sequence shown here is derived from an EMBL/GenBank/DDBJ whole genome shotgun (WGS) entry which is preliminary data.</text>
</comment>
<reference evidence="1 2" key="1">
    <citation type="submission" date="2013-05" db="EMBL/GenBank/DDBJ databases">
        <authorList>
            <person name="Harkins D.M."/>
            <person name="Durkin A.S."/>
            <person name="Brinkac L.M."/>
            <person name="Haft D.H."/>
            <person name="Selengut J.D."/>
            <person name="Sanka R."/>
            <person name="DePew J."/>
            <person name="Purushe J."/>
            <person name="Hartskeerl R.A."/>
            <person name="Ahmed A."/>
            <person name="van der Linden H."/>
            <person name="Goris M.G.A."/>
            <person name="Vinetz J.M."/>
            <person name="Sutton G.G."/>
            <person name="Nierman W.C."/>
            <person name="Fouts D.E."/>
        </authorList>
    </citation>
    <scope>NUCLEOTIDE SEQUENCE [LARGE SCALE GENOMIC DNA]</scope>
    <source>
        <strain evidence="1 2">10</strain>
    </source>
</reference>
<dbReference type="EMBL" id="AHMM02000015">
    <property type="protein sequence ID" value="EQA37603.1"/>
    <property type="molecule type" value="Genomic_DNA"/>
</dbReference>
<organism evidence="1 2">
    <name type="scientific">Leptospira inadai serovar Lyme str. 10</name>
    <dbReference type="NCBI Taxonomy" id="1049790"/>
    <lineage>
        <taxon>Bacteria</taxon>
        <taxon>Pseudomonadati</taxon>
        <taxon>Spirochaetota</taxon>
        <taxon>Spirochaetia</taxon>
        <taxon>Leptospirales</taxon>
        <taxon>Leptospiraceae</taxon>
        <taxon>Leptospira</taxon>
    </lineage>
</organism>
<dbReference type="Proteomes" id="UP000018719">
    <property type="component" value="Unassembled WGS sequence"/>
</dbReference>
<gene>
    <name evidence="1" type="ORF">LEP1GSC047_3495</name>
</gene>
<protein>
    <submittedName>
        <fullName evidence="1">Uncharacterized protein</fullName>
    </submittedName>
</protein>
<accession>V6HE95</accession>